<dbReference type="Proteomes" id="UP000256541">
    <property type="component" value="Unassembled WGS sequence"/>
</dbReference>
<evidence type="ECO:0000259" key="1">
    <source>
        <dbReference type="Pfam" id="PF13443"/>
    </source>
</evidence>
<dbReference type="AlphaFoldDB" id="A0A3E0VX45"/>
<feature type="domain" description="HTH cro/C1-type" evidence="1">
    <location>
        <begin position="11"/>
        <end position="75"/>
    </location>
</feature>
<evidence type="ECO:0000313" key="3">
    <source>
        <dbReference type="Proteomes" id="UP000256541"/>
    </source>
</evidence>
<gene>
    <name evidence="2" type="ORF">B7R22_07830</name>
</gene>
<protein>
    <submittedName>
        <fullName evidence="2">Cro/Cl family transcriptional regulator</fullName>
    </submittedName>
</protein>
<organism evidence="2 3">
    <name type="scientific">Subtercola boreus</name>
    <dbReference type="NCBI Taxonomy" id="120213"/>
    <lineage>
        <taxon>Bacteria</taxon>
        <taxon>Bacillati</taxon>
        <taxon>Actinomycetota</taxon>
        <taxon>Actinomycetes</taxon>
        <taxon>Micrococcales</taxon>
        <taxon>Microbacteriaceae</taxon>
        <taxon>Subtercola</taxon>
    </lineage>
</organism>
<dbReference type="OrthoDB" id="3626437at2"/>
<dbReference type="Gene3D" id="1.10.260.40">
    <property type="entry name" value="lambda repressor-like DNA-binding domains"/>
    <property type="match status" value="1"/>
</dbReference>
<comment type="caution">
    <text evidence="2">The sequence shown here is derived from an EMBL/GenBank/DDBJ whole genome shotgun (WGS) entry which is preliminary data.</text>
</comment>
<name>A0A3E0VX45_9MICO</name>
<sequence length="112" mass="12823">MKHHIEYTFHVRELMARVGIRTSRDLVEPLRERGITLSESQINRIVAHDPDRIAFQVLAALCDVFGVEMNELVTYTSTEVKAKRSRVAGDTNVPLLAAYRPVRARIHRPDDD</sequence>
<dbReference type="GO" id="GO:0003677">
    <property type="term" value="F:DNA binding"/>
    <property type="evidence" value="ECO:0007669"/>
    <property type="project" value="InterPro"/>
</dbReference>
<dbReference type="InterPro" id="IPR001387">
    <property type="entry name" value="Cro/C1-type_HTH"/>
</dbReference>
<proteinExistence type="predicted"/>
<dbReference type="RefSeq" id="WP_116411230.1">
    <property type="nucleotide sequence ID" value="NZ_NBXB01000027.1"/>
</dbReference>
<evidence type="ECO:0000313" key="2">
    <source>
        <dbReference type="EMBL" id="RFA14632.1"/>
    </source>
</evidence>
<dbReference type="InterPro" id="IPR010982">
    <property type="entry name" value="Lambda_DNA-bd_dom_sf"/>
</dbReference>
<dbReference type="EMBL" id="NBXB01000027">
    <property type="protein sequence ID" value="RFA14632.1"/>
    <property type="molecule type" value="Genomic_DNA"/>
</dbReference>
<reference evidence="2 3" key="1">
    <citation type="submission" date="2017-04" db="EMBL/GenBank/DDBJ databases">
        <title>Comparative genome analysis of Subtercola boreus.</title>
        <authorList>
            <person name="Cho Y.-J."/>
            <person name="Cho A."/>
            <person name="Kim O.-S."/>
            <person name="Lee J.-I."/>
        </authorList>
    </citation>
    <scope>NUCLEOTIDE SEQUENCE [LARGE SCALE GENOMIC DNA]</scope>
    <source>
        <strain evidence="2 3">P27479</strain>
    </source>
</reference>
<dbReference type="Pfam" id="PF13443">
    <property type="entry name" value="HTH_26"/>
    <property type="match status" value="1"/>
</dbReference>
<accession>A0A3E0VX45</accession>